<keyword evidence="2" id="KW-1185">Reference proteome</keyword>
<dbReference type="OrthoDB" id="9810174at2"/>
<evidence type="ECO:0008006" key="3">
    <source>
        <dbReference type="Google" id="ProtNLM"/>
    </source>
</evidence>
<dbReference type="EMBL" id="BFBB01000003">
    <property type="protein sequence ID" value="GBF50117.1"/>
    <property type="molecule type" value="Genomic_DNA"/>
</dbReference>
<organism evidence="1 2">
    <name type="scientific">Leptospira ryugenii</name>
    <dbReference type="NCBI Taxonomy" id="1917863"/>
    <lineage>
        <taxon>Bacteria</taxon>
        <taxon>Pseudomonadati</taxon>
        <taxon>Spirochaetota</taxon>
        <taxon>Spirochaetia</taxon>
        <taxon>Leptospirales</taxon>
        <taxon>Leptospiraceae</taxon>
        <taxon>Leptospira</taxon>
    </lineage>
</organism>
<evidence type="ECO:0000313" key="2">
    <source>
        <dbReference type="Proteomes" id="UP000245133"/>
    </source>
</evidence>
<evidence type="ECO:0000313" key="1">
    <source>
        <dbReference type="EMBL" id="GBF50117.1"/>
    </source>
</evidence>
<comment type="caution">
    <text evidence="1">The sequence shown here is derived from an EMBL/GenBank/DDBJ whole genome shotgun (WGS) entry which is preliminary data.</text>
</comment>
<protein>
    <recommendedName>
        <fullName evidence="3">Phage tail collar domain-containing protein</fullName>
    </recommendedName>
</protein>
<sequence length="191" mass="19982">MGEVSITTNFKIGLIRGAGLAVGLMTTSLFAAAAAMKVFSPGDTLSSSAINRNFLIAAPEGAVIAFYLNECPEGWAPADGSNGTPDLRGRFVRGRDNVGTGAAGNDPTGARAIGDVQADAFQGHWHDFFVDSTNLYDLGTSRPGNNDSTVASLGAPQRVRNAITDGTNGTPRTANETRPKNVSLTYCMRKN</sequence>
<dbReference type="AlphaFoldDB" id="A0A2P2DZR8"/>
<dbReference type="SUPFAM" id="SSF88874">
    <property type="entry name" value="Receptor-binding domain of short tail fibre protein gp12"/>
    <property type="match status" value="1"/>
</dbReference>
<accession>A0A2P2DZR8</accession>
<dbReference type="Proteomes" id="UP000245133">
    <property type="component" value="Unassembled WGS sequence"/>
</dbReference>
<reference evidence="1 2" key="1">
    <citation type="submission" date="2018-02" db="EMBL/GenBank/DDBJ databases">
        <title>Novel Leptospira species isolated from soil and water in Japan.</title>
        <authorList>
            <person name="Nakao R."/>
            <person name="Masuzawa T."/>
        </authorList>
    </citation>
    <scope>NUCLEOTIDE SEQUENCE [LARGE SCALE GENOMIC DNA]</scope>
    <source>
        <strain evidence="1 2">YH101</strain>
    </source>
</reference>
<name>A0A2P2DZR8_9LEPT</name>
<dbReference type="RefSeq" id="WP_108975589.1">
    <property type="nucleotide sequence ID" value="NZ_BFBB01000003.1"/>
</dbReference>
<proteinExistence type="predicted"/>
<gene>
    <name evidence="1" type="ORF">LPTSP4_16410</name>
</gene>